<accession>A0A5J5D7K0</accession>
<sequence length="104" mass="12241">MYNIMQERLHRKLMTAHGTTPFNFLVILRHKKGRDASRTKPLSMYTHTIIDWLLLGDFELMSRSSAGNYATSILVQQIMYFLICIICVFTKCPMNDCLYEMNKR</sequence>
<reference evidence="2 3" key="1">
    <citation type="submission" date="2019-08" db="EMBL/GenBank/DDBJ databases">
        <title>A chromosome-level genome assembly, high-density linkage maps, and genome scans reveal the genomic architecture of hybrid incompatibilities underlying speciation via character displacement in darters (Percidae: Etheostominae).</title>
        <authorList>
            <person name="Moran R.L."/>
            <person name="Catchen J.M."/>
            <person name="Fuller R.C."/>
        </authorList>
    </citation>
    <scope>NUCLEOTIDE SEQUENCE [LARGE SCALE GENOMIC DNA]</scope>
    <source>
        <strain evidence="2">EspeVRDwgs_2016</strain>
        <tissue evidence="2">Muscle</tissue>
    </source>
</reference>
<proteinExistence type="predicted"/>
<evidence type="ECO:0000256" key="1">
    <source>
        <dbReference type="SAM" id="Phobius"/>
    </source>
</evidence>
<protein>
    <submittedName>
        <fullName evidence="2">Uncharacterized protein</fullName>
    </submittedName>
</protein>
<evidence type="ECO:0000313" key="2">
    <source>
        <dbReference type="EMBL" id="KAA8588555.1"/>
    </source>
</evidence>
<evidence type="ECO:0000313" key="3">
    <source>
        <dbReference type="Proteomes" id="UP000327493"/>
    </source>
</evidence>
<keyword evidence="1" id="KW-1133">Transmembrane helix</keyword>
<keyword evidence="1" id="KW-0812">Transmembrane</keyword>
<comment type="caution">
    <text evidence="2">The sequence shown here is derived from an EMBL/GenBank/DDBJ whole genome shotgun (WGS) entry which is preliminary data.</text>
</comment>
<dbReference type="Proteomes" id="UP000327493">
    <property type="component" value="Chromosome 10"/>
</dbReference>
<dbReference type="AlphaFoldDB" id="A0A5J5D7K0"/>
<name>A0A5J5D7K0_9PERO</name>
<feature type="transmembrane region" description="Helical" evidence="1">
    <location>
        <begin position="73"/>
        <end position="94"/>
    </location>
</feature>
<dbReference type="EMBL" id="VOFY01000010">
    <property type="protein sequence ID" value="KAA8588555.1"/>
    <property type="molecule type" value="Genomic_DNA"/>
</dbReference>
<keyword evidence="3" id="KW-1185">Reference proteome</keyword>
<gene>
    <name evidence="2" type="ORF">FQN60_009900</name>
</gene>
<keyword evidence="1" id="KW-0472">Membrane</keyword>
<organism evidence="2 3">
    <name type="scientific">Etheostoma spectabile</name>
    <name type="common">orangethroat darter</name>
    <dbReference type="NCBI Taxonomy" id="54343"/>
    <lineage>
        <taxon>Eukaryota</taxon>
        <taxon>Metazoa</taxon>
        <taxon>Chordata</taxon>
        <taxon>Craniata</taxon>
        <taxon>Vertebrata</taxon>
        <taxon>Euteleostomi</taxon>
        <taxon>Actinopterygii</taxon>
        <taxon>Neopterygii</taxon>
        <taxon>Teleostei</taxon>
        <taxon>Neoteleostei</taxon>
        <taxon>Acanthomorphata</taxon>
        <taxon>Eupercaria</taxon>
        <taxon>Perciformes</taxon>
        <taxon>Percoidei</taxon>
        <taxon>Percidae</taxon>
        <taxon>Etheostomatinae</taxon>
        <taxon>Etheostoma</taxon>
    </lineage>
</organism>